<evidence type="ECO:0000256" key="6">
    <source>
        <dbReference type="ARBA" id="ARBA00023017"/>
    </source>
</evidence>
<dbReference type="SUPFAM" id="SSF52058">
    <property type="entry name" value="L domain-like"/>
    <property type="match status" value="1"/>
</dbReference>
<keyword evidence="6" id="KW-0243">Dynein</keyword>
<dbReference type="PANTHER" id="PTHR15454">
    <property type="entry name" value="NISCHARIN RELATED"/>
    <property type="match status" value="1"/>
</dbReference>
<sequence>MPPMFARSGNKRCFLNDSPGATVCIYMAPDPGWPAWGSENGWKGGDSRIGDTRLWQHAGFRTGRVELYCPKLLHLEVTDYHEGRAPRHHPLQILWRPTVRSVLRSLRLEDDDARYFVNRCVLVCQGWMGGTIWSSINTISNCDFRPAMYIFEAIGDLSANSTISSTTLSLPLVLRIPRRPAGPDSMPFLRSPFTMPNKVSCIQPVGKIVWNLNPAIMRELLKGHDMSKASYPVYVYFDNEQNRWFCLEDLRGLGEYINPNAIKEIRVKSAFAFLLASPLTFNISFSSSDNKLQTLDLQDACPRGFARLKRLYASKNKISRVNVVNHQKLELLDLSNNQIADLPQLEGLRALTELNLSNNVLSGSLEPLREVASSLLKLDLSHNLFDFTCAEFNGAMDVIGAMLHLTDLSMTGNSFYDRIPEETIRNQVALVLGRGKIKTLDGVPIKPIKKGVYTPLTEEQYAAMGTEMSQAPAAPSQPQPAAAASSSGSAPPAGGSGGAAAGAAKAMAAAVSMAASVAQMAGGHAAALAAPRDDVRRVPFSEFQSILGQCFGQEAGAIGAYIVPRSPPPTLIPDVNALTHLHASLCVCASFETLPRHLKDFASLPRGKRELLFTGDPSEAVSDFVNPLTKLVARMRQATSCLALLALLPDSNAGQLCVYHLKRAKSKGTTFAEIVAPALCDVVASRLGETTFAKVDADLLKHYLGTLAQVPSPPAKIAALPYWLDILAAEMERPEPSAAALTLVAVVAHDPSALNKLTNRHIPRRVAALLSQSAAQKGPAITPTRSRLKSRTAGFGGARGFG</sequence>
<keyword evidence="3" id="KW-0433">Leucine-rich repeat</keyword>
<comment type="similarity">
    <text evidence="10">Belongs to the dynein light chain LC1-type family.</text>
</comment>
<evidence type="ECO:0000256" key="11">
    <source>
        <dbReference type="ARBA" id="ARBA00049760"/>
    </source>
</evidence>
<evidence type="ECO:0000256" key="2">
    <source>
        <dbReference type="ARBA" id="ARBA00022490"/>
    </source>
</evidence>
<evidence type="ECO:0000313" key="14">
    <source>
        <dbReference type="Proteomes" id="UP001141327"/>
    </source>
</evidence>
<organism evidence="13 14">
    <name type="scientific">Paratrimastix pyriformis</name>
    <dbReference type="NCBI Taxonomy" id="342808"/>
    <lineage>
        <taxon>Eukaryota</taxon>
        <taxon>Metamonada</taxon>
        <taxon>Preaxostyla</taxon>
        <taxon>Paratrimastigidae</taxon>
        <taxon>Paratrimastix</taxon>
    </lineage>
</organism>
<evidence type="ECO:0000256" key="9">
    <source>
        <dbReference type="ARBA" id="ARBA00023273"/>
    </source>
</evidence>
<dbReference type="Gene3D" id="3.80.10.10">
    <property type="entry name" value="Ribonuclease Inhibitor"/>
    <property type="match status" value="1"/>
</dbReference>
<evidence type="ECO:0000256" key="8">
    <source>
        <dbReference type="ARBA" id="ARBA00023212"/>
    </source>
</evidence>
<keyword evidence="9" id="KW-0966">Cell projection</keyword>
<dbReference type="Pfam" id="PF12799">
    <property type="entry name" value="LRR_4"/>
    <property type="match status" value="1"/>
</dbReference>
<dbReference type="PANTHER" id="PTHR15454:SF73">
    <property type="entry name" value="DYNEIN AXONEMAL LIGHT CHAIN 1"/>
    <property type="match status" value="1"/>
</dbReference>
<name>A0ABQ8UBP7_9EUKA</name>
<feature type="region of interest" description="Disordered" evidence="12">
    <location>
        <begin position="468"/>
        <end position="498"/>
    </location>
</feature>
<accession>A0ABQ8UBP7</accession>
<keyword evidence="14" id="KW-1185">Reference proteome</keyword>
<keyword evidence="2" id="KW-0963">Cytoplasm</keyword>
<keyword evidence="4" id="KW-0493">Microtubule</keyword>
<comment type="caution">
    <text evidence="13">The sequence shown here is derived from an EMBL/GenBank/DDBJ whole genome shotgun (WGS) entry which is preliminary data.</text>
</comment>
<dbReference type="Proteomes" id="UP001141327">
    <property type="component" value="Unassembled WGS sequence"/>
</dbReference>
<protein>
    <recommendedName>
        <fullName evidence="11">Dynein axonemal light chain 1</fullName>
    </recommendedName>
</protein>
<dbReference type="EMBL" id="JAPMOS010000093">
    <property type="protein sequence ID" value="KAJ4455782.1"/>
    <property type="molecule type" value="Genomic_DNA"/>
</dbReference>
<keyword evidence="5" id="KW-0677">Repeat</keyword>
<keyword evidence="8" id="KW-0206">Cytoskeleton</keyword>
<evidence type="ECO:0000256" key="7">
    <source>
        <dbReference type="ARBA" id="ARBA00023175"/>
    </source>
</evidence>
<gene>
    <name evidence="13" type="ORF">PAPYR_9209</name>
</gene>
<dbReference type="InterPro" id="IPR025875">
    <property type="entry name" value="Leu-rich_rpt_4"/>
</dbReference>
<reference evidence="13" key="1">
    <citation type="journal article" date="2022" name="bioRxiv">
        <title>Genomics of Preaxostyla Flagellates Illuminates Evolutionary Transitions and the Path Towards Mitochondrial Loss.</title>
        <authorList>
            <person name="Novak L.V.F."/>
            <person name="Treitli S.C."/>
            <person name="Pyrih J."/>
            <person name="Halakuc P."/>
            <person name="Pipaliya S.V."/>
            <person name="Vacek V."/>
            <person name="Brzon O."/>
            <person name="Soukal P."/>
            <person name="Eme L."/>
            <person name="Dacks J.B."/>
            <person name="Karnkowska A."/>
            <person name="Elias M."/>
            <person name="Hampl V."/>
        </authorList>
    </citation>
    <scope>NUCLEOTIDE SEQUENCE</scope>
    <source>
        <strain evidence="13">RCP-MX</strain>
    </source>
</reference>
<keyword evidence="7" id="KW-0505">Motor protein</keyword>
<dbReference type="PROSITE" id="PS51450">
    <property type="entry name" value="LRR"/>
    <property type="match status" value="1"/>
</dbReference>
<comment type="subcellular location">
    <subcellularLocation>
        <location evidence="1">Cytoplasm</location>
        <location evidence="1">Cytoskeleton</location>
        <location evidence="1">Cilium axoneme</location>
    </subcellularLocation>
</comment>
<feature type="compositionally biased region" description="Low complexity" evidence="12">
    <location>
        <begin position="468"/>
        <end position="493"/>
    </location>
</feature>
<feature type="region of interest" description="Disordered" evidence="12">
    <location>
        <begin position="780"/>
        <end position="802"/>
    </location>
</feature>
<evidence type="ECO:0000256" key="3">
    <source>
        <dbReference type="ARBA" id="ARBA00022614"/>
    </source>
</evidence>
<evidence type="ECO:0000256" key="1">
    <source>
        <dbReference type="ARBA" id="ARBA00004430"/>
    </source>
</evidence>
<proteinExistence type="inferred from homology"/>
<dbReference type="InterPro" id="IPR032675">
    <property type="entry name" value="LRR_dom_sf"/>
</dbReference>
<evidence type="ECO:0000256" key="12">
    <source>
        <dbReference type="SAM" id="MobiDB-lite"/>
    </source>
</evidence>
<dbReference type="InterPro" id="IPR001611">
    <property type="entry name" value="Leu-rich_rpt"/>
</dbReference>
<evidence type="ECO:0000313" key="13">
    <source>
        <dbReference type="EMBL" id="KAJ4455782.1"/>
    </source>
</evidence>
<evidence type="ECO:0000256" key="10">
    <source>
        <dbReference type="ARBA" id="ARBA00049659"/>
    </source>
</evidence>
<evidence type="ECO:0000256" key="5">
    <source>
        <dbReference type="ARBA" id="ARBA00022737"/>
    </source>
</evidence>
<evidence type="ECO:0000256" key="4">
    <source>
        <dbReference type="ARBA" id="ARBA00022701"/>
    </source>
</evidence>